<evidence type="ECO:0000313" key="1">
    <source>
        <dbReference type="EMBL" id="KAJ7386114.1"/>
    </source>
</evidence>
<dbReference type="Proteomes" id="UP001163046">
    <property type="component" value="Unassembled WGS sequence"/>
</dbReference>
<name>A0A9X0D5Z2_9CNID</name>
<organism evidence="1 2">
    <name type="scientific">Desmophyllum pertusum</name>
    <dbReference type="NCBI Taxonomy" id="174260"/>
    <lineage>
        <taxon>Eukaryota</taxon>
        <taxon>Metazoa</taxon>
        <taxon>Cnidaria</taxon>
        <taxon>Anthozoa</taxon>
        <taxon>Hexacorallia</taxon>
        <taxon>Scleractinia</taxon>
        <taxon>Caryophylliina</taxon>
        <taxon>Caryophylliidae</taxon>
        <taxon>Desmophyllum</taxon>
    </lineage>
</organism>
<evidence type="ECO:0000313" key="2">
    <source>
        <dbReference type="Proteomes" id="UP001163046"/>
    </source>
</evidence>
<comment type="caution">
    <text evidence="1">The sequence shown here is derived from an EMBL/GenBank/DDBJ whole genome shotgun (WGS) entry which is preliminary data.</text>
</comment>
<reference evidence="1" key="1">
    <citation type="submission" date="2023-01" db="EMBL/GenBank/DDBJ databases">
        <title>Genome assembly of the deep-sea coral Lophelia pertusa.</title>
        <authorList>
            <person name="Herrera S."/>
            <person name="Cordes E."/>
        </authorList>
    </citation>
    <scope>NUCLEOTIDE SEQUENCE</scope>
    <source>
        <strain evidence="1">USNM1676648</strain>
        <tissue evidence="1">Polyp</tissue>
    </source>
</reference>
<dbReference type="OrthoDB" id="5945591at2759"/>
<dbReference type="Gene3D" id="3.30.70.2330">
    <property type="match status" value="1"/>
</dbReference>
<sequence>MTLKVMACPSASTSGLNEIEVPSWIRGYHVYQDTWEIEIGEVLDLKHEPNNQHEKKAIAMIKDEEVVGPIPWALASTKQGTRIICHFLTKKGSKAQV</sequence>
<protein>
    <submittedName>
        <fullName evidence="1">Uncharacterized protein</fullName>
    </submittedName>
</protein>
<proteinExistence type="predicted"/>
<keyword evidence="2" id="KW-1185">Reference proteome</keyword>
<dbReference type="EMBL" id="MU825878">
    <property type="protein sequence ID" value="KAJ7386114.1"/>
    <property type="molecule type" value="Genomic_DNA"/>
</dbReference>
<dbReference type="AlphaFoldDB" id="A0A9X0D5Z2"/>
<accession>A0A9X0D5Z2</accession>
<gene>
    <name evidence="1" type="ORF">OS493_012458</name>
</gene>